<sequence length="463" mass="52494">MVAHVLESNFSGNLTPAVSEAGTVLPGYLVVILSVLMVTLVIVVVAGNALVIMAFIVDKTLRNQSNYFFLNLAISDFLVVWLVMDYLLCTASVFNIVLISYDRFLSVTRAEVRLSRSELRRGERRETRCLFYARGAPVNVAQSPTFPPVYRELRLKERLLARAAACFQMSQTPTRAGRVTYRAQRNMTRQAVLKMVAVWVLAFLLYGPAIIFWEAIVGHSIVPAHECYAEFYFTWYFLLSASTFEFFTPFVSVAFFNLSIYLNIHQRNKDGNAGADEDARPPRKTRRRKEGGGWSVFFVKTRKVTCSEPAAVTAVIEDDDILSPSSSGYPDTSQIFVQREKFSPQRKNSRLFQHTASCMAPGRRTQGSRLSRDKKIAKSLAIIVCIFGICWAPYTLLMIIRAACSGECVANYWYEITFWLLWLNSAINPFLYPLCHNSFRRAFSKILCPKRQSVQPQIEAQSC</sequence>
<evidence type="ECO:0000256" key="12">
    <source>
        <dbReference type="SAM" id="Phobius"/>
    </source>
</evidence>
<evidence type="ECO:0000256" key="9">
    <source>
        <dbReference type="ARBA" id="ARBA00023224"/>
    </source>
</evidence>
<evidence type="ECO:0000256" key="3">
    <source>
        <dbReference type="ARBA" id="ARBA00022553"/>
    </source>
</evidence>
<evidence type="ECO:0000256" key="6">
    <source>
        <dbReference type="ARBA" id="ARBA00023040"/>
    </source>
</evidence>
<dbReference type="OrthoDB" id="10071887at2759"/>
<dbReference type="PANTHER" id="PTHR24247">
    <property type="entry name" value="5-HYDROXYTRYPTAMINE RECEPTOR"/>
    <property type="match status" value="1"/>
</dbReference>
<evidence type="ECO:0000256" key="5">
    <source>
        <dbReference type="ARBA" id="ARBA00022989"/>
    </source>
</evidence>
<evidence type="ECO:0000256" key="8">
    <source>
        <dbReference type="ARBA" id="ARBA00023170"/>
    </source>
</evidence>
<dbReference type="Pfam" id="PF00001">
    <property type="entry name" value="7tm_1"/>
    <property type="match status" value="2"/>
</dbReference>
<keyword evidence="9 10" id="KW-0807">Transducer</keyword>
<evidence type="ECO:0000256" key="1">
    <source>
        <dbReference type="ARBA" id="ARBA00004651"/>
    </source>
</evidence>
<dbReference type="GO" id="GO:0045202">
    <property type="term" value="C:synapse"/>
    <property type="evidence" value="ECO:0007669"/>
    <property type="project" value="TreeGrafter"/>
</dbReference>
<dbReference type="InterPro" id="IPR017452">
    <property type="entry name" value="GPCR_Rhodpsn_7TM"/>
</dbReference>
<keyword evidence="2" id="KW-1003">Cell membrane</keyword>
<evidence type="ECO:0000256" key="11">
    <source>
        <dbReference type="SAM" id="MobiDB-lite"/>
    </source>
</evidence>
<feature type="transmembrane region" description="Helical" evidence="12">
    <location>
        <begin position="233"/>
        <end position="258"/>
    </location>
</feature>
<dbReference type="Gene3D" id="1.20.1070.10">
    <property type="entry name" value="Rhodopsin 7-helix transmembrane proteins"/>
    <property type="match status" value="2"/>
</dbReference>
<dbReference type="InterPro" id="IPR003980">
    <property type="entry name" value="Histamine_H3_rcpt"/>
</dbReference>
<comment type="similarity">
    <text evidence="10">Belongs to the G-protein coupled receptor 1 family.</text>
</comment>
<protein>
    <submittedName>
        <fullName evidence="14">(Atlantic silverside) hypothetical protein</fullName>
    </submittedName>
</protein>
<organism evidence="14 15">
    <name type="scientific">Menidia menidia</name>
    <name type="common">Atlantic silverside</name>
    <dbReference type="NCBI Taxonomy" id="238744"/>
    <lineage>
        <taxon>Eukaryota</taxon>
        <taxon>Metazoa</taxon>
        <taxon>Chordata</taxon>
        <taxon>Craniata</taxon>
        <taxon>Vertebrata</taxon>
        <taxon>Euteleostomi</taxon>
        <taxon>Actinopterygii</taxon>
        <taxon>Neopterygii</taxon>
        <taxon>Teleostei</taxon>
        <taxon>Neoteleostei</taxon>
        <taxon>Acanthomorphata</taxon>
        <taxon>Ovalentaria</taxon>
        <taxon>Atherinomorphae</taxon>
        <taxon>Atheriniformes</taxon>
        <taxon>Atherinopsidae</taxon>
        <taxon>Menidiinae</taxon>
        <taxon>Menidia</taxon>
    </lineage>
</organism>
<keyword evidence="7 12" id="KW-0472">Membrane</keyword>
<evidence type="ECO:0000256" key="2">
    <source>
        <dbReference type="ARBA" id="ARBA00022475"/>
    </source>
</evidence>
<dbReference type="GO" id="GO:0004993">
    <property type="term" value="F:G protein-coupled serotonin receptor activity"/>
    <property type="evidence" value="ECO:0007669"/>
    <property type="project" value="TreeGrafter"/>
</dbReference>
<dbReference type="PANTHER" id="PTHR24247:SF254">
    <property type="entry name" value="HISTAMINE H3 RECEPTOR"/>
    <property type="match status" value="1"/>
</dbReference>
<comment type="caution">
    <text evidence="14">The sequence shown here is derived from an EMBL/GenBank/DDBJ whole genome shotgun (WGS) entry which is preliminary data.</text>
</comment>
<evidence type="ECO:0000256" key="7">
    <source>
        <dbReference type="ARBA" id="ARBA00023136"/>
    </source>
</evidence>
<dbReference type="PROSITE" id="PS00237">
    <property type="entry name" value="G_PROTEIN_RECEP_F1_1"/>
    <property type="match status" value="1"/>
</dbReference>
<keyword evidence="4 10" id="KW-0812">Transmembrane</keyword>
<dbReference type="FunFam" id="1.20.1070.10:FF:000585">
    <property type="entry name" value="Uncharacterized protein"/>
    <property type="match status" value="1"/>
</dbReference>
<comment type="subcellular location">
    <subcellularLocation>
        <location evidence="1">Cell membrane</location>
        <topology evidence="1">Multi-pass membrane protein</topology>
    </subcellularLocation>
</comment>
<dbReference type="GO" id="GO:0016907">
    <property type="term" value="F:G protein-coupled acetylcholine receptor activity"/>
    <property type="evidence" value="ECO:0007669"/>
    <property type="project" value="TreeGrafter"/>
</dbReference>
<evidence type="ECO:0000313" key="15">
    <source>
        <dbReference type="Proteomes" id="UP000677803"/>
    </source>
</evidence>
<proteinExistence type="inferred from homology"/>
<keyword evidence="6 10" id="KW-0297">G-protein coupled receptor</keyword>
<dbReference type="GO" id="GO:0007187">
    <property type="term" value="P:G protein-coupled receptor signaling pathway, coupled to cyclic nucleotide second messenger"/>
    <property type="evidence" value="ECO:0007669"/>
    <property type="project" value="TreeGrafter"/>
</dbReference>
<dbReference type="SUPFAM" id="SSF81321">
    <property type="entry name" value="Family A G protein-coupled receptor-like"/>
    <property type="match status" value="2"/>
</dbReference>
<evidence type="ECO:0000259" key="13">
    <source>
        <dbReference type="PROSITE" id="PS50262"/>
    </source>
</evidence>
<dbReference type="GO" id="GO:0007197">
    <property type="term" value="P:adenylate cyclase-inhibiting G protein-coupled acetylcholine receptor signaling pathway"/>
    <property type="evidence" value="ECO:0007669"/>
    <property type="project" value="TreeGrafter"/>
</dbReference>
<feature type="transmembrane region" description="Helical" evidence="12">
    <location>
        <begin position="28"/>
        <end position="57"/>
    </location>
</feature>
<dbReference type="EMBL" id="CAJRST010000002">
    <property type="protein sequence ID" value="CAG5862433.1"/>
    <property type="molecule type" value="Genomic_DNA"/>
</dbReference>
<feature type="transmembrane region" description="Helical" evidence="12">
    <location>
        <begin position="412"/>
        <end position="435"/>
    </location>
</feature>
<feature type="domain" description="G-protein coupled receptors family 1 profile" evidence="13">
    <location>
        <begin position="47"/>
        <end position="432"/>
    </location>
</feature>
<keyword evidence="5 12" id="KW-1133">Transmembrane helix</keyword>
<evidence type="ECO:0000256" key="10">
    <source>
        <dbReference type="RuleBase" id="RU000688"/>
    </source>
</evidence>
<reference evidence="14" key="1">
    <citation type="submission" date="2021-05" db="EMBL/GenBank/DDBJ databases">
        <authorList>
            <person name="Tigano A."/>
        </authorList>
    </citation>
    <scope>NUCLEOTIDE SEQUENCE</scope>
</reference>
<dbReference type="PROSITE" id="PS50262">
    <property type="entry name" value="G_PROTEIN_RECEP_F1_2"/>
    <property type="match status" value="1"/>
</dbReference>
<feature type="transmembrane region" description="Helical" evidence="12">
    <location>
        <begin position="191"/>
        <end position="213"/>
    </location>
</feature>
<feature type="transmembrane region" description="Helical" evidence="12">
    <location>
        <begin position="77"/>
        <end position="99"/>
    </location>
</feature>
<evidence type="ECO:0000313" key="14">
    <source>
        <dbReference type="EMBL" id="CAG5862433.1"/>
    </source>
</evidence>
<keyword evidence="8 10" id="KW-0675">Receptor</keyword>
<feature type="region of interest" description="Disordered" evidence="11">
    <location>
        <begin position="271"/>
        <end position="290"/>
    </location>
</feature>
<dbReference type="InterPro" id="IPR000276">
    <property type="entry name" value="GPCR_Rhodpsn"/>
</dbReference>
<dbReference type="PRINTS" id="PR00237">
    <property type="entry name" value="GPCRRHODOPSN"/>
</dbReference>
<accession>A0A8S4AEG4</accession>
<dbReference type="PRINTS" id="PR01471">
    <property type="entry name" value="HISTAMINEH3R"/>
</dbReference>
<dbReference type="Proteomes" id="UP000677803">
    <property type="component" value="Unassembled WGS sequence"/>
</dbReference>
<gene>
    <name evidence="14" type="ORF">MMEN_LOCUS1179</name>
</gene>
<dbReference type="GO" id="GO:0030425">
    <property type="term" value="C:dendrite"/>
    <property type="evidence" value="ECO:0007669"/>
    <property type="project" value="TreeGrafter"/>
</dbReference>
<evidence type="ECO:0000256" key="4">
    <source>
        <dbReference type="ARBA" id="ARBA00022692"/>
    </source>
</evidence>
<keyword evidence="15" id="KW-1185">Reference proteome</keyword>
<dbReference type="GO" id="GO:0005886">
    <property type="term" value="C:plasma membrane"/>
    <property type="evidence" value="ECO:0007669"/>
    <property type="project" value="UniProtKB-SubCell"/>
</dbReference>
<dbReference type="AlphaFoldDB" id="A0A8S4AEG4"/>
<name>A0A8S4AEG4_9TELE</name>
<feature type="transmembrane region" description="Helical" evidence="12">
    <location>
        <begin position="379"/>
        <end position="400"/>
    </location>
</feature>
<dbReference type="GO" id="GO:0004969">
    <property type="term" value="F:histamine receptor activity"/>
    <property type="evidence" value="ECO:0007669"/>
    <property type="project" value="InterPro"/>
</dbReference>
<keyword evidence="3" id="KW-0597">Phosphoprotein</keyword>